<accession>A0A286TUQ2</accession>
<reference evidence="2" key="1">
    <citation type="journal article" date="2017" name="Environ. Microbiol. Rep.">
        <title>Genetic Diversity of Marine Anaerobic Ammonium-Oxidizing Bacteria as Revealed by Genomic and Proteomic Analyses of 'Candidatus Scalindua japonica'.</title>
        <authorList>
            <person name="Oshiki M."/>
            <person name="Mizuto K."/>
            <person name="Kimura Z."/>
            <person name="Kindaichi T."/>
            <person name="Satoh H."/>
            <person name="Okabe S."/>
        </authorList>
    </citation>
    <scope>NUCLEOTIDE SEQUENCE [LARGE SCALE GENOMIC DNA]</scope>
    <source>
        <strain evidence="2">husup-a2</strain>
    </source>
</reference>
<proteinExistence type="predicted"/>
<evidence type="ECO:0000313" key="1">
    <source>
        <dbReference type="EMBL" id="GAX59619.1"/>
    </source>
</evidence>
<dbReference type="AlphaFoldDB" id="A0A286TUQ2"/>
<evidence type="ECO:0000313" key="2">
    <source>
        <dbReference type="Proteomes" id="UP000218542"/>
    </source>
</evidence>
<dbReference type="EMBL" id="BAOS01000004">
    <property type="protein sequence ID" value="GAX59619.1"/>
    <property type="molecule type" value="Genomic_DNA"/>
</dbReference>
<dbReference type="SUPFAM" id="SSF110849">
    <property type="entry name" value="ParB/Sulfiredoxin"/>
    <property type="match status" value="1"/>
</dbReference>
<dbReference type="RefSeq" id="WP_096892755.1">
    <property type="nucleotide sequence ID" value="NZ_BAOS01000004.1"/>
</dbReference>
<gene>
    <name evidence="1" type="primary">parB</name>
    <name evidence="1" type="ORF">SCALIN_C04_0107</name>
</gene>
<keyword evidence="2" id="KW-1185">Reference proteome</keyword>
<dbReference type="InterPro" id="IPR036086">
    <property type="entry name" value="ParB/Sulfiredoxin_sf"/>
</dbReference>
<dbReference type="Proteomes" id="UP000218542">
    <property type="component" value="Unassembled WGS sequence"/>
</dbReference>
<name>A0A286TUQ2_9BACT</name>
<organism evidence="1 2">
    <name type="scientific">Candidatus Scalindua japonica</name>
    <dbReference type="NCBI Taxonomy" id="1284222"/>
    <lineage>
        <taxon>Bacteria</taxon>
        <taxon>Pseudomonadati</taxon>
        <taxon>Planctomycetota</taxon>
        <taxon>Candidatus Brocadiia</taxon>
        <taxon>Candidatus Brocadiales</taxon>
        <taxon>Candidatus Scalinduaceae</taxon>
        <taxon>Candidatus Scalindua</taxon>
    </lineage>
</organism>
<comment type="caution">
    <text evidence="1">The sequence shown here is derived from an EMBL/GenBank/DDBJ whole genome shotgun (WGS) entry which is preliminary data.</text>
</comment>
<protein>
    <submittedName>
        <fullName evidence="1">Transcriptional regulator</fullName>
    </submittedName>
</protein>
<dbReference type="OrthoDB" id="9180330at2"/>
<dbReference type="SUPFAM" id="SSF109709">
    <property type="entry name" value="KorB DNA-binding domain-like"/>
    <property type="match status" value="1"/>
</dbReference>
<sequence length="304" mass="34805">MNKKALKEVEITQIDRRYEEFRLENKIDERIILNSVLECGIRDALLCVIDSKENIILLDGFKRLRCAISLKIHTVPTLSLGSDEVDGILQLTGLSNARSLNILEQSALVDQLNGTHGMRIKQIALHLERSPAWVSVRLGMIQEMTTIVRKAVFSGQFPVRAYMYNLRKFTRVKKVPKKEIETFVQAVSGKSLSTRDIETLAYGYFHGGDYLKEQIIQGELGFTIKQLRSKDILSVAHALGSHEQRVIKDLELVQKYMGYVRNALADKRLCTKSFFETADLLVEGILCRLQDFGKYLQDFHDKRR</sequence>